<name>A0A1V8RMI3_9HYPH</name>
<comment type="caution">
    <text evidence="1">The sequence shown here is derived from an EMBL/GenBank/DDBJ whole genome shotgun (WGS) entry which is preliminary data.</text>
</comment>
<dbReference type="Proteomes" id="UP000191905">
    <property type="component" value="Unassembled WGS sequence"/>
</dbReference>
<evidence type="ECO:0000313" key="1">
    <source>
        <dbReference type="EMBL" id="OQM74354.1"/>
    </source>
</evidence>
<accession>A0A1V8RMI3</accession>
<dbReference type="EMBL" id="MDET01000034">
    <property type="protein sequence ID" value="OQM74354.1"/>
    <property type="molecule type" value="Genomic_DNA"/>
</dbReference>
<dbReference type="InterPro" id="IPR009843">
    <property type="entry name" value="DUF1403"/>
</dbReference>
<dbReference type="AlphaFoldDB" id="A0A1V8RMI3"/>
<dbReference type="STRING" id="1873176.BFN67_05815"/>
<proteinExistence type="predicted"/>
<evidence type="ECO:0008006" key="3">
    <source>
        <dbReference type="Google" id="ProtNLM"/>
    </source>
</evidence>
<evidence type="ECO:0000313" key="2">
    <source>
        <dbReference type="Proteomes" id="UP000191905"/>
    </source>
</evidence>
<organism evidence="1 2">
    <name type="scientific">Manganibacter manganicus</name>
    <dbReference type="NCBI Taxonomy" id="1873176"/>
    <lineage>
        <taxon>Bacteria</taxon>
        <taxon>Pseudomonadati</taxon>
        <taxon>Pseudomonadota</taxon>
        <taxon>Alphaproteobacteria</taxon>
        <taxon>Hyphomicrobiales</taxon>
        <taxon>Phyllobacteriaceae</taxon>
        <taxon>Manganibacter</taxon>
    </lineage>
</organism>
<dbReference type="RefSeq" id="WP_080920969.1">
    <property type="nucleotide sequence ID" value="NZ_MDET01000034.1"/>
</dbReference>
<sequence length="319" mass="33800">MAPQDESIPVPQWALRQDLVKDKAHAAFMAGAALNSLDRIVRSQSVWAGAWRQRLAIKCGVAACRLAGRSEDELALRDVWALRPNALKGGETGAIGTLGPGGSLYAAWRCLAAGEAAADAVALEHIADLLGLAHNGQLNALPGQLDDIASAGLGAPFAAAAAAARTVALAPDAEPLAWWLADFVLAQTMSWPRPIPLFMGQAFSTAFRTDAGRRTRLKPGDSGFELALCLALTDGATQACRLAAEIGRRATRLKEVTPQLRAKGACDAIRQLLDDDAVPGTLATSRLSRFASRRLFQRLEDLGAVQELSGRTTFKLFGL</sequence>
<gene>
    <name evidence="1" type="ORF">BFN67_05815</name>
</gene>
<reference evidence="1 2" key="1">
    <citation type="journal article" date="2016" name="Int. J. Syst. Evol. Microbiol.">
        <title>Pseudaminobacter manganicus sp. nov., isolated from sludge of a manganese mine.</title>
        <authorList>
            <person name="Li J."/>
            <person name="Huang J."/>
            <person name="Liao S."/>
            <person name="Wang G."/>
        </authorList>
    </citation>
    <scope>NUCLEOTIDE SEQUENCE [LARGE SCALE GENOMIC DNA]</scope>
    <source>
        <strain evidence="1 2">JH-7</strain>
    </source>
</reference>
<protein>
    <recommendedName>
        <fullName evidence="3">DUF1403 family protein</fullName>
    </recommendedName>
</protein>
<dbReference type="Pfam" id="PF07183">
    <property type="entry name" value="DUF1403"/>
    <property type="match status" value="1"/>
</dbReference>
<dbReference type="OrthoDB" id="7865302at2"/>
<keyword evidence="2" id="KW-1185">Reference proteome</keyword>